<keyword evidence="7 9" id="KW-0539">Nucleus</keyword>
<dbReference type="GO" id="GO:0005524">
    <property type="term" value="F:ATP binding"/>
    <property type="evidence" value="ECO:0007669"/>
    <property type="project" value="UniProtKB-UniRule"/>
</dbReference>
<feature type="domain" description="Clp1 C-terminal" evidence="10">
    <location>
        <begin position="341"/>
        <end position="445"/>
    </location>
</feature>
<dbReference type="InterPro" id="IPR038239">
    <property type="entry name" value="Clp1_N_sf"/>
</dbReference>
<feature type="domain" description="Clp1 N-terminal" evidence="11">
    <location>
        <begin position="28"/>
        <end position="119"/>
    </location>
</feature>
<evidence type="ECO:0000259" key="10">
    <source>
        <dbReference type="Pfam" id="PF06807"/>
    </source>
</evidence>
<dbReference type="InterPro" id="IPR032319">
    <property type="entry name" value="CLP1_P"/>
</dbReference>
<evidence type="ECO:0000256" key="6">
    <source>
        <dbReference type="ARBA" id="ARBA00022840"/>
    </source>
</evidence>
<dbReference type="Pfam" id="PF16573">
    <property type="entry name" value="CLP1_N"/>
    <property type="match status" value="1"/>
</dbReference>
<gene>
    <name evidence="13" type="primary">CLP1_2</name>
    <name evidence="9" type="synonym">CLP1</name>
    <name evidence="13" type="ORF">GRS66_008184</name>
</gene>
<comment type="subunit">
    <text evidence="9">Component of the cleavage factor IA (CF IA) complex, which is a heterohexameric complex with 2:2:1:1 stoichiometry of RNA14, RNA15, PCF11 and CLP1. It contains 2 copies of a RNA14-RNA15 dimer and 1 copy of CLP1-PCF11. The complex interacts with the cleavage factor HRB1/CF IB to form the cleavage factor I (CF I) complex, and binds to RNA. Interacts directly with PCF11. Interacts with the CPF components CFT1, PTA1, PFS2, YSH1 and SSU72.</text>
</comment>
<evidence type="ECO:0000256" key="3">
    <source>
        <dbReference type="ARBA" id="ARBA00019824"/>
    </source>
</evidence>
<evidence type="ECO:0000313" key="13">
    <source>
        <dbReference type="EMBL" id="QID85602.1"/>
    </source>
</evidence>
<dbReference type="Pfam" id="PF16575">
    <property type="entry name" value="CLP1_P"/>
    <property type="match status" value="1"/>
</dbReference>
<evidence type="ECO:0000256" key="9">
    <source>
        <dbReference type="HAMAP-Rule" id="MF_03035"/>
    </source>
</evidence>
<feature type="binding site" evidence="9">
    <location>
        <position position="33"/>
    </location>
    <ligand>
        <name>ATP</name>
        <dbReference type="ChEBI" id="CHEBI:30616"/>
    </ligand>
</feature>
<comment type="function">
    <text evidence="9">Component of the cleavage factor IA (CF IA) complex, which is involved in the endonucleolytic cleavage during polyadenylation-dependent pre-mRNA 3'-end formation. Associates with HRB1/CF IB to form the cleavage factor I (CF I) complex. CF I is required for correct positioning of a larger protein complex, the cleavage and polyadenylation factor (CPF) complex, which contains the catalytic subunits executing mRNA cleavage and polyadenylation. CLP1 mediates interactions between CF IA and CPF factors. CLP1 is also involved in maintaining the CF IA interaction with the C-terminal domain of RNA Pol II largest subunit via PCF11, which links pre-mRNA 3'-end processing to transcription termination.</text>
</comment>
<dbReference type="Gene3D" id="2.60.120.1030">
    <property type="entry name" value="Clp1, DNA binding domain"/>
    <property type="match status" value="1"/>
</dbReference>
<keyword evidence="5 9" id="KW-0547">Nucleotide-binding</keyword>
<evidence type="ECO:0000259" key="12">
    <source>
        <dbReference type="Pfam" id="PF16575"/>
    </source>
</evidence>
<dbReference type="Pfam" id="PF06807">
    <property type="entry name" value="Clp1"/>
    <property type="match status" value="1"/>
</dbReference>
<dbReference type="GO" id="GO:0005849">
    <property type="term" value="C:mRNA cleavage factor complex"/>
    <property type="evidence" value="ECO:0007669"/>
    <property type="project" value="UniProtKB-UniRule"/>
</dbReference>
<dbReference type="InterPro" id="IPR010655">
    <property type="entry name" value="Clp1_C"/>
</dbReference>
<evidence type="ECO:0000256" key="5">
    <source>
        <dbReference type="ARBA" id="ARBA00022741"/>
    </source>
</evidence>
<evidence type="ECO:0000256" key="7">
    <source>
        <dbReference type="ARBA" id="ARBA00023242"/>
    </source>
</evidence>
<sequence length="445" mass="50182">MATLPGIDEHTASEELITGDNEWHKLVIPKGSDWQIELKTETKLMIKVNSGIAEIFGTELALEEEYTFQSWKFPVYAVEETELAWKCPDLTTNAISIKHNHTMKYIYNLHFMLEKVRMSSFEGPRVVIVGNSQSGKTSLSRTLCSYALKFNSYQPLYINLDPQQPTFTIPGCISATPISDILDAQLPTWGQSLTSGATLLHNKQPMVKNFGLERINENKDIYLECINQLGQLVGQRLHTDPQSRRSGCIIDTPSIAQLDEGLGELHHMFKKFNANILVALCPETDPLWEKIKKEFGPELGNNNIFFIPSLDGVSSVDDVYKRSLQRLSIREYFYGSLNTALSPYAIGVDYEDVTIWKPSNVFDNEVGKVQLFPVTITPSNLQHAVVAITFAERRADQAAVIKSPVLGFALITEVNEKRRKLRILLPVPGRLPNKAMVLTSYRYLE</sequence>
<dbReference type="PANTHER" id="PTHR12755:SF6">
    <property type="entry name" value="POLYRIBONUCLEOTIDE 5'-HYDROXYL-KINASE CLP1"/>
    <property type="match status" value="1"/>
</dbReference>
<evidence type="ECO:0000256" key="2">
    <source>
        <dbReference type="ARBA" id="ARBA00018706"/>
    </source>
</evidence>
<dbReference type="PANTHER" id="PTHR12755">
    <property type="entry name" value="CLEAVAGE/POLYADENYLATION FACTOR IA SUBUNIT CLP1P"/>
    <property type="match status" value="1"/>
</dbReference>
<dbReference type="InterPro" id="IPR028606">
    <property type="entry name" value="Clp1"/>
</dbReference>
<feature type="binding site" evidence="9">
    <location>
        <begin position="133"/>
        <end position="138"/>
    </location>
    <ligand>
        <name>ATP</name>
        <dbReference type="ChEBI" id="CHEBI:30616"/>
    </ligand>
</feature>
<proteinExistence type="inferred from homology"/>
<protein>
    <recommendedName>
        <fullName evidence="3">Polynucleotide 5'-hydroxyl-kinase GRC3</fullName>
    </recommendedName>
    <alternativeName>
        <fullName evidence="2">Polynucleotide 5'-hydroxyl-kinase grc3</fullName>
    </alternativeName>
</protein>
<accession>A0A6C1E8L5</accession>
<dbReference type="GO" id="GO:0006388">
    <property type="term" value="P:tRNA splicing, via endonucleolytic cleavage and ligation"/>
    <property type="evidence" value="ECO:0007669"/>
    <property type="project" value="TreeGrafter"/>
</dbReference>
<feature type="domain" description="Clp1 P-loop" evidence="12">
    <location>
        <begin position="130"/>
        <end position="335"/>
    </location>
</feature>
<feature type="binding site" evidence="9">
    <location>
        <position position="72"/>
    </location>
    <ligand>
        <name>ATP</name>
        <dbReference type="ChEBI" id="CHEBI:30616"/>
    </ligand>
</feature>
<dbReference type="Gene3D" id="3.40.50.300">
    <property type="entry name" value="P-loop containing nucleotide triphosphate hydrolases"/>
    <property type="match status" value="1"/>
</dbReference>
<dbReference type="EMBL" id="CP049005">
    <property type="protein sequence ID" value="QID85602.1"/>
    <property type="molecule type" value="Genomic_DNA"/>
</dbReference>
<dbReference type="GO" id="GO:0031124">
    <property type="term" value="P:mRNA 3'-end processing"/>
    <property type="evidence" value="ECO:0007669"/>
    <property type="project" value="UniProtKB-UniRule"/>
</dbReference>
<comment type="subunit">
    <text evidence="8">Component of the cleavage factor IA (CF IA) complex, which is a heterohexameric complex with 2:2:1:1 stoichiometry of RNA14, RNA15, PCF11 and CLP1. It contains 2 copies of an RNA14-RNA15 dimer and 1 copy of CLP1-PCF11. The complex interacts with the cleavage factor HRB1/CF IB to form the cleavage factor I (CF I) complex, and binds to RNA. Interacts directly with PCF11. Interacts with the CPF components CFT1, PTA1, PFS2, YSH1 and SSU72.</text>
</comment>
<comment type="similarity">
    <text evidence="9">Belongs to the Clp1 family. Clp1 subfamily.</text>
</comment>
<comment type="subcellular location">
    <subcellularLocation>
        <location evidence="1 9">Nucleus</location>
    </subcellularLocation>
</comment>
<keyword evidence="14" id="KW-1185">Reference proteome</keyword>
<evidence type="ECO:0000256" key="1">
    <source>
        <dbReference type="ARBA" id="ARBA00004123"/>
    </source>
</evidence>
<evidence type="ECO:0000256" key="4">
    <source>
        <dbReference type="ARBA" id="ARBA00022664"/>
    </source>
</evidence>
<keyword evidence="4 9" id="KW-0507">mRNA processing</keyword>
<dbReference type="InterPro" id="IPR045116">
    <property type="entry name" value="Clp1/Grc3"/>
</dbReference>
<dbReference type="InterPro" id="IPR027417">
    <property type="entry name" value="P-loop_NTPase"/>
</dbReference>
<dbReference type="FunFam" id="2.40.30.330:FF:000003">
    <property type="entry name" value="mRNA cleavage and polyadenylation factor CLP1"/>
    <property type="match status" value="1"/>
</dbReference>
<dbReference type="FunFam" id="3.40.50.300:FF:002525">
    <property type="entry name" value="mRNA cleavage and polyadenylation factor CLP1"/>
    <property type="match status" value="1"/>
</dbReference>
<evidence type="ECO:0000259" key="11">
    <source>
        <dbReference type="Pfam" id="PF16573"/>
    </source>
</evidence>
<dbReference type="InterPro" id="IPR038238">
    <property type="entry name" value="Clp1_C_sf"/>
</dbReference>
<dbReference type="Gene3D" id="2.40.30.330">
    <property type="entry name" value="Pre-mRNA cleavage complex subunit Clp1, C-terminal domain"/>
    <property type="match status" value="1"/>
</dbReference>
<organism evidence="13 14">
    <name type="scientific">Saccharomyces pastorianus</name>
    <name type="common">Lager yeast</name>
    <name type="synonym">Saccharomyces cerevisiae x Saccharomyces eubayanus</name>
    <dbReference type="NCBI Taxonomy" id="27292"/>
    <lineage>
        <taxon>Eukaryota</taxon>
        <taxon>Fungi</taxon>
        <taxon>Dikarya</taxon>
        <taxon>Ascomycota</taxon>
        <taxon>Saccharomycotina</taxon>
        <taxon>Saccharomycetes</taxon>
        <taxon>Saccharomycetales</taxon>
        <taxon>Saccharomycetaceae</taxon>
        <taxon>Saccharomyces</taxon>
    </lineage>
</organism>
<dbReference type="GO" id="GO:0051731">
    <property type="term" value="F:polynucleotide 5'-hydroxyl-kinase activity"/>
    <property type="evidence" value="ECO:0007669"/>
    <property type="project" value="InterPro"/>
</dbReference>
<dbReference type="OrthoDB" id="258143at2759"/>
<dbReference type="SUPFAM" id="SSF52540">
    <property type="entry name" value="P-loop containing nucleoside triphosphate hydrolases"/>
    <property type="match status" value="1"/>
</dbReference>
<dbReference type="Proteomes" id="UP000501346">
    <property type="component" value="Chromosome SeVIII-SeXV"/>
</dbReference>
<keyword evidence="6 9" id="KW-0067">ATP-binding</keyword>
<evidence type="ECO:0000256" key="8">
    <source>
        <dbReference type="ARBA" id="ARBA00062614"/>
    </source>
</evidence>
<evidence type="ECO:0000313" key="14">
    <source>
        <dbReference type="Proteomes" id="UP000501346"/>
    </source>
</evidence>
<reference evidence="13 14" key="1">
    <citation type="journal article" date="2019" name="BMC Genomics">
        <title>Chromosome level assembly and comparative genome analysis confirm lager-brewing yeasts originated from a single hybridization.</title>
        <authorList>
            <person name="Salazar A.N."/>
            <person name="Gorter de Vries A.R."/>
            <person name="van den Broek M."/>
            <person name="Brouwers N."/>
            <person name="de la Torre Cortes P."/>
            <person name="Kuijpers N.G.A."/>
            <person name="Daran J.G."/>
            <person name="Abeel T."/>
        </authorList>
    </citation>
    <scope>NUCLEOTIDE SEQUENCE [LARGE SCALE GENOMIC DNA]</scope>
    <source>
        <strain evidence="13 14">CBS 1483</strain>
    </source>
</reference>
<dbReference type="AlphaFoldDB" id="A0A6C1E8L5"/>
<dbReference type="HAMAP" id="MF_03035">
    <property type="entry name" value="Clp1"/>
    <property type="match status" value="1"/>
</dbReference>
<name>A0A6C1E8L5_SACPS</name>
<dbReference type="InterPro" id="IPR032324">
    <property type="entry name" value="Clp1_N"/>
</dbReference>